<comment type="caution">
    <text evidence="2">The sequence shown here is derived from an EMBL/GenBank/DDBJ whole genome shotgun (WGS) entry which is preliminary data.</text>
</comment>
<name>A0AAV0YI90_VICFA</name>
<reference evidence="2 3" key="1">
    <citation type="submission" date="2023-01" db="EMBL/GenBank/DDBJ databases">
        <authorList>
            <person name="Kreplak J."/>
        </authorList>
    </citation>
    <scope>NUCLEOTIDE SEQUENCE [LARGE SCALE GENOMIC DNA]</scope>
</reference>
<organism evidence="2 3">
    <name type="scientific">Vicia faba</name>
    <name type="common">Broad bean</name>
    <name type="synonym">Faba vulgaris</name>
    <dbReference type="NCBI Taxonomy" id="3906"/>
    <lineage>
        <taxon>Eukaryota</taxon>
        <taxon>Viridiplantae</taxon>
        <taxon>Streptophyta</taxon>
        <taxon>Embryophyta</taxon>
        <taxon>Tracheophyta</taxon>
        <taxon>Spermatophyta</taxon>
        <taxon>Magnoliopsida</taxon>
        <taxon>eudicotyledons</taxon>
        <taxon>Gunneridae</taxon>
        <taxon>Pentapetalae</taxon>
        <taxon>rosids</taxon>
        <taxon>fabids</taxon>
        <taxon>Fabales</taxon>
        <taxon>Fabaceae</taxon>
        <taxon>Papilionoideae</taxon>
        <taxon>50 kb inversion clade</taxon>
        <taxon>NPAAA clade</taxon>
        <taxon>Hologalegina</taxon>
        <taxon>IRL clade</taxon>
        <taxon>Fabeae</taxon>
        <taxon>Vicia</taxon>
    </lineage>
</organism>
<dbReference type="EMBL" id="CATIWC010001512">
    <property type="protein sequence ID" value="CAI8584217.1"/>
    <property type="molecule type" value="Genomic_DNA"/>
</dbReference>
<dbReference type="AlphaFoldDB" id="A0AAV0YI90"/>
<keyword evidence="3" id="KW-1185">Reference proteome</keyword>
<sequence length="112" mass="12636">MTVKTLSLLKKALGEASVHEINIETAETKTTSLYENPRGYEPGRRGPRETFPVSQLRLPAREDRITERERVRSSHFIPSSLADNEETNYTFTDWTGPTSAQDALPVGAREFI</sequence>
<feature type="region of interest" description="Disordered" evidence="1">
    <location>
        <begin position="29"/>
        <end position="50"/>
    </location>
</feature>
<evidence type="ECO:0000313" key="3">
    <source>
        <dbReference type="Proteomes" id="UP001157006"/>
    </source>
</evidence>
<gene>
    <name evidence="2" type="ORF">VFH_U064800</name>
</gene>
<evidence type="ECO:0000256" key="1">
    <source>
        <dbReference type="SAM" id="MobiDB-lite"/>
    </source>
</evidence>
<protein>
    <submittedName>
        <fullName evidence="2">Uncharacterized protein</fullName>
    </submittedName>
</protein>
<proteinExistence type="predicted"/>
<evidence type="ECO:0000313" key="2">
    <source>
        <dbReference type="EMBL" id="CAI8584217.1"/>
    </source>
</evidence>
<accession>A0AAV0YI90</accession>
<dbReference type="Proteomes" id="UP001157006">
    <property type="component" value="Unassembled WGS sequence"/>
</dbReference>